<reference evidence="3" key="1">
    <citation type="submission" date="2016-10" db="EMBL/GenBank/DDBJ databases">
        <authorList>
            <person name="Varghese N."/>
            <person name="Submissions S."/>
        </authorList>
    </citation>
    <scope>NUCLEOTIDE SEQUENCE [LARGE SCALE GENOMIC DNA]</scope>
    <source>
        <strain evidence="3">IBRC-M 10760</strain>
    </source>
</reference>
<dbReference type="RefSeq" id="WP_092690029.1">
    <property type="nucleotide sequence ID" value="NZ_FNBK01000004.1"/>
</dbReference>
<evidence type="ECO:0000256" key="1">
    <source>
        <dbReference type="SAM" id="Phobius"/>
    </source>
</evidence>
<proteinExistence type="predicted"/>
<keyword evidence="3" id="KW-1185">Reference proteome</keyword>
<accession>A0A1G7JAM8</accession>
<keyword evidence="1" id="KW-1133">Transmembrane helix</keyword>
<feature type="transmembrane region" description="Helical" evidence="1">
    <location>
        <begin position="48"/>
        <end position="74"/>
    </location>
</feature>
<dbReference type="EMBL" id="FNBK01000004">
    <property type="protein sequence ID" value="SDF22037.1"/>
    <property type="molecule type" value="Genomic_DNA"/>
</dbReference>
<evidence type="ECO:0000313" key="3">
    <source>
        <dbReference type="Proteomes" id="UP000199076"/>
    </source>
</evidence>
<name>A0A1G7JAM8_9EURY</name>
<keyword evidence="1" id="KW-0472">Membrane</keyword>
<dbReference type="Proteomes" id="UP000199076">
    <property type="component" value="Unassembled WGS sequence"/>
</dbReference>
<keyword evidence="1" id="KW-0812">Transmembrane</keyword>
<sequence>MSEYQPGVCNIGTAQRRRRFGFATAAAAVAAGYVAACLSGVLPRVLLVGVFVPLAVAFEWGIQAASSFCVRLALVGRYDFGGSGGERGTVPEDVRRDDRVQAAKITVAAVALAALTTGVLYVGLA</sequence>
<evidence type="ECO:0000313" key="2">
    <source>
        <dbReference type="EMBL" id="SDF22037.1"/>
    </source>
</evidence>
<gene>
    <name evidence="2" type="ORF">SAMN05216218_104270</name>
</gene>
<feature type="transmembrane region" description="Helical" evidence="1">
    <location>
        <begin position="20"/>
        <end position="42"/>
    </location>
</feature>
<feature type="transmembrane region" description="Helical" evidence="1">
    <location>
        <begin position="105"/>
        <end position="124"/>
    </location>
</feature>
<dbReference type="STRING" id="660518.SAMN05216218_104270"/>
<dbReference type="OrthoDB" id="253187at2157"/>
<organism evidence="2 3">
    <name type="scientific">Halorientalis regularis</name>
    <dbReference type="NCBI Taxonomy" id="660518"/>
    <lineage>
        <taxon>Archaea</taxon>
        <taxon>Methanobacteriati</taxon>
        <taxon>Methanobacteriota</taxon>
        <taxon>Stenosarchaea group</taxon>
        <taxon>Halobacteria</taxon>
        <taxon>Halobacteriales</taxon>
        <taxon>Haloarculaceae</taxon>
        <taxon>Halorientalis</taxon>
    </lineage>
</organism>
<dbReference type="AlphaFoldDB" id="A0A1G7JAM8"/>
<protein>
    <submittedName>
        <fullName evidence="2">Uncharacterized protein</fullName>
    </submittedName>
</protein>